<evidence type="ECO:0000256" key="1">
    <source>
        <dbReference type="ARBA" id="ARBA00008779"/>
    </source>
</evidence>
<feature type="domain" description="Bacterial Ig-like" evidence="6">
    <location>
        <begin position="523"/>
        <end position="593"/>
    </location>
</feature>
<evidence type="ECO:0000313" key="8">
    <source>
        <dbReference type="Proteomes" id="UP000346198"/>
    </source>
</evidence>
<dbReference type="EMBL" id="CAAHFH010000001">
    <property type="protein sequence ID" value="VGO18837.1"/>
    <property type="molecule type" value="Genomic_DNA"/>
</dbReference>
<sequence>MKKYACSILMYATVAMAAVASPQPNIILAMADDMGWGDPSYNSLHVTYTDGTPHPDQGWINTPTLDAMAASGVRFDRFYSAAPVCSPTRASCLTGRNPYRLGITKANKGHLEMDETPLSEILSAAGYSCGHFGKWHLGTLTTLRYDSNRGKPGETANYSAPWHHDYDSCFVTEASVPTWHPYRIPVNGTPLPTSFSDTNFNGTHYWRMPTADYETAGEGDVVPVEYVNNAVDGDDSRMLARESIDFMRSAVSNSEPFFLVLWFHTPHRQLVDPEEIEDVESSDALKDAIEDMDEALAMVRNELGVLGVQSNTMFWVTSDNGPEDGTDSPNEIDPTRPFRSGRFRERKRWLYDGGIRVPGILEWPNVVTNAFATDYPAVTSDYYPTILDYLGLSAPTQRPLDGVSLRPVIEGAAGDRPKPMGFLYPGTQSWVADRYKIISIDGTTDGWELYDMDNTPFGEDVEENALATASTIGTQPPELQTVYNSMIAEYNAWRSSVDVDSAYIHSSQPTAELASPFDTVVGPFSVTVVFSEAVSGLEESDFVIENGSITNLTGDATNWTFTVVAAADGTVTVSLPEGAAFDVDGNPSAEANSLSVFHGVPPGGEVVGTNLIQLVWQTVDADGNVPGNQDNNLEKFSTPEGAFTTTLYTRGAGTSPLRRVRIFSRFDLSALLGKAVTSAYLEFNGYSLNDNTAADLEVVALASDWAVSGTPLPTFEHATAGSAVNGGSIISDLGSGLAKDYSVDVTEMVANWASGTWVNHGLRIQLADVAANNGLGIKTSGMGAIQLRVAFLTEASELQLSPESELAISLEAPATVATGTVDASFIYGSDSNYVEITSVEVIQQQHPGAFRVVGYTPPMELTDPAPASETLYIEFDQSGTGLAEGQSSTGLVEVVWNETGGNACTNLLPVVLSYFAHIDESCLLQNNFDGDGSNDIGPDFEIQSINNPQNTGLSDASTGVVSFSAPSDSRPNVTLVSSSPLDLSANYSFTVTWNLESIASDAFTISKNGLFLGVQNKKDDAWNNVTSLGIGIRSSAGAGDLDLVYGKGENKGSESPLLASGTLADASIQDGFTVALTVNYDNTWSVSTTGLSTNINASGTLSHVTYSEVASTLFASTALQLNKNVALHTLTHDSVSVTLPVEGAASSAILQIDLASGGILNIGGSNLTATATYMLQGRTNLLEGIWDDIATTTGVTQAGWNELVSTNNSMYYRIHASP</sequence>
<dbReference type="SUPFAM" id="SSF53649">
    <property type="entry name" value="Alkaline phosphatase-like"/>
    <property type="match status" value="1"/>
</dbReference>
<dbReference type="PANTHER" id="PTHR42693">
    <property type="entry name" value="ARYLSULFATASE FAMILY MEMBER"/>
    <property type="match status" value="1"/>
</dbReference>
<keyword evidence="8" id="KW-1185">Reference proteome</keyword>
<keyword evidence="2" id="KW-0378">Hydrolase</keyword>
<evidence type="ECO:0000259" key="6">
    <source>
        <dbReference type="Pfam" id="PF19078"/>
    </source>
</evidence>
<protein>
    <submittedName>
        <fullName evidence="7">Arylsulfatase</fullName>
    </submittedName>
</protein>
<dbReference type="PANTHER" id="PTHR42693:SF53">
    <property type="entry name" value="ENDO-4-O-SULFATASE"/>
    <property type="match status" value="1"/>
</dbReference>
<dbReference type="InterPro" id="IPR044048">
    <property type="entry name" value="Big_12"/>
</dbReference>
<feature type="domain" description="Sulfatase N-terminal" evidence="5">
    <location>
        <begin position="24"/>
        <end position="391"/>
    </location>
</feature>
<keyword evidence="4" id="KW-0732">Signal</keyword>
<feature type="signal peptide" evidence="4">
    <location>
        <begin position="1"/>
        <end position="17"/>
    </location>
</feature>
<dbReference type="RefSeq" id="WP_136060289.1">
    <property type="nucleotide sequence ID" value="NZ_CAAHFH010000001.1"/>
</dbReference>
<dbReference type="GO" id="GO:0004065">
    <property type="term" value="F:arylsulfatase activity"/>
    <property type="evidence" value="ECO:0007669"/>
    <property type="project" value="TreeGrafter"/>
</dbReference>
<name>A0A6C2UH51_9BACT</name>
<dbReference type="Pfam" id="PF00884">
    <property type="entry name" value="Sulfatase"/>
    <property type="match status" value="1"/>
</dbReference>
<dbReference type="Pfam" id="PF19078">
    <property type="entry name" value="Big_12"/>
    <property type="match status" value="1"/>
</dbReference>
<dbReference type="InterPro" id="IPR050738">
    <property type="entry name" value="Sulfatase"/>
</dbReference>
<accession>A0A6C2UH51</accession>
<reference evidence="7 8" key="1">
    <citation type="submission" date="2019-04" db="EMBL/GenBank/DDBJ databases">
        <authorList>
            <person name="Van Vliet M D."/>
        </authorList>
    </citation>
    <scope>NUCLEOTIDE SEQUENCE [LARGE SCALE GENOMIC DNA]</scope>
    <source>
        <strain evidence="7 8">F21</strain>
    </source>
</reference>
<comment type="similarity">
    <text evidence="1">Belongs to the sulfatase family.</text>
</comment>
<feature type="region of interest" description="Disordered" evidence="3">
    <location>
        <begin position="319"/>
        <end position="338"/>
    </location>
</feature>
<dbReference type="AlphaFoldDB" id="A0A6C2UH51"/>
<dbReference type="InterPro" id="IPR000917">
    <property type="entry name" value="Sulfatase_N"/>
</dbReference>
<evidence type="ECO:0000256" key="3">
    <source>
        <dbReference type="SAM" id="MobiDB-lite"/>
    </source>
</evidence>
<evidence type="ECO:0000313" key="7">
    <source>
        <dbReference type="EMBL" id="VGO18837.1"/>
    </source>
</evidence>
<evidence type="ECO:0000259" key="5">
    <source>
        <dbReference type="Pfam" id="PF00884"/>
    </source>
</evidence>
<feature type="chain" id="PRO_5028947911" evidence="4">
    <location>
        <begin position="18"/>
        <end position="1218"/>
    </location>
</feature>
<gene>
    <name evidence="7" type="primary">atsA_96</name>
    <name evidence="7" type="ORF">SCARR_00890</name>
</gene>
<dbReference type="NCBIfam" id="NF033679">
    <property type="entry name" value="DNRLRE_dom"/>
    <property type="match status" value="1"/>
</dbReference>
<evidence type="ECO:0000256" key="2">
    <source>
        <dbReference type="ARBA" id="ARBA00022801"/>
    </source>
</evidence>
<evidence type="ECO:0000256" key="4">
    <source>
        <dbReference type="SAM" id="SignalP"/>
    </source>
</evidence>
<dbReference type="Gene3D" id="3.40.720.10">
    <property type="entry name" value="Alkaline Phosphatase, subunit A"/>
    <property type="match status" value="1"/>
</dbReference>
<dbReference type="InterPro" id="IPR017850">
    <property type="entry name" value="Alkaline_phosphatase_core_sf"/>
</dbReference>
<organism evidence="7 8">
    <name type="scientific">Pontiella sulfatireligans</name>
    <dbReference type="NCBI Taxonomy" id="2750658"/>
    <lineage>
        <taxon>Bacteria</taxon>
        <taxon>Pseudomonadati</taxon>
        <taxon>Kiritimatiellota</taxon>
        <taxon>Kiritimatiellia</taxon>
        <taxon>Kiritimatiellales</taxon>
        <taxon>Pontiellaceae</taxon>
        <taxon>Pontiella</taxon>
    </lineage>
</organism>
<proteinExistence type="inferred from homology"/>
<dbReference type="Proteomes" id="UP000346198">
    <property type="component" value="Unassembled WGS sequence"/>
</dbReference>